<dbReference type="Gramene" id="TuG1812G0600001724.01.T01">
    <property type="protein sequence ID" value="TuG1812G0600001724.01.T01"/>
    <property type="gene ID" value="TuG1812G0600001724.01"/>
</dbReference>
<organism evidence="1 2">
    <name type="scientific">Triticum urartu</name>
    <name type="common">Red wild einkorn</name>
    <name type="synonym">Crithodium urartu</name>
    <dbReference type="NCBI Taxonomy" id="4572"/>
    <lineage>
        <taxon>Eukaryota</taxon>
        <taxon>Viridiplantae</taxon>
        <taxon>Streptophyta</taxon>
        <taxon>Embryophyta</taxon>
        <taxon>Tracheophyta</taxon>
        <taxon>Spermatophyta</taxon>
        <taxon>Magnoliopsida</taxon>
        <taxon>Liliopsida</taxon>
        <taxon>Poales</taxon>
        <taxon>Poaceae</taxon>
        <taxon>BOP clade</taxon>
        <taxon>Pooideae</taxon>
        <taxon>Triticodae</taxon>
        <taxon>Triticeae</taxon>
        <taxon>Triticinae</taxon>
        <taxon>Triticum</taxon>
    </lineage>
</organism>
<accession>A0A8R7QPN1</accession>
<keyword evidence="2" id="KW-1185">Reference proteome</keyword>
<proteinExistence type="predicted"/>
<dbReference type="AlphaFoldDB" id="A0A8R7QPN1"/>
<name>A0A8R7QPN1_TRIUA</name>
<evidence type="ECO:0000313" key="2">
    <source>
        <dbReference type="Proteomes" id="UP000015106"/>
    </source>
</evidence>
<reference evidence="1" key="3">
    <citation type="submission" date="2022-06" db="UniProtKB">
        <authorList>
            <consortium name="EnsemblPlants"/>
        </authorList>
    </citation>
    <scope>IDENTIFICATION</scope>
</reference>
<reference evidence="1" key="2">
    <citation type="submission" date="2018-03" db="EMBL/GenBank/DDBJ databases">
        <title>The Triticum urartu genome reveals the dynamic nature of wheat genome evolution.</title>
        <authorList>
            <person name="Ling H."/>
            <person name="Ma B."/>
            <person name="Shi X."/>
            <person name="Liu H."/>
            <person name="Dong L."/>
            <person name="Sun H."/>
            <person name="Cao Y."/>
            <person name="Gao Q."/>
            <person name="Zheng S."/>
            <person name="Li Y."/>
            <person name="Yu Y."/>
            <person name="Du H."/>
            <person name="Qi M."/>
            <person name="Li Y."/>
            <person name="Yu H."/>
            <person name="Cui Y."/>
            <person name="Wang N."/>
            <person name="Chen C."/>
            <person name="Wu H."/>
            <person name="Zhao Y."/>
            <person name="Zhang J."/>
            <person name="Li Y."/>
            <person name="Zhou W."/>
            <person name="Zhang B."/>
            <person name="Hu W."/>
            <person name="Eijk M."/>
            <person name="Tang J."/>
            <person name="Witsenboer H."/>
            <person name="Zhao S."/>
            <person name="Li Z."/>
            <person name="Zhang A."/>
            <person name="Wang D."/>
            <person name="Liang C."/>
        </authorList>
    </citation>
    <scope>NUCLEOTIDE SEQUENCE [LARGE SCALE GENOMIC DNA]</scope>
    <source>
        <strain evidence="1">cv. G1812</strain>
    </source>
</reference>
<dbReference type="EnsemblPlants" id="TuG1812G0600001724.01.T01">
    <property type="protein sequence ID" value="TuG1812G0600001724.01.T01"/>
    <property type="gene ID" value="TuG1812G0600001724.01"/>
</dbReference>
<reference evidence="2" key="1">
    <citation type="journal article" date="2013" name="Nature">
        <title>Draft genome of the wheat A-genome progenitor Triticum urartu.</title>
        <authorList>
            <person name="Ling H.Q."/>
            <person name="Zhao S."/>
            <person name="Liu D."/>
            <person name="Wang J."/>
            <person name="Sun H."/>
            <person name="Zhang C."/>
            <person name="Fan H."/>
            <person name="Li D."/>
            <person name="Dong L."/>
            <person name="Tao Y."/>
            <person name="Gao C."/>
            <person name="Wu H."/>
            <person name="Li Y."/>
            <person name="Cui Y."/>
            <person name="Guo X."/>
            <person name="Zheng S."/>
            <person name="Wang B."/>
            <person name="Yu K."/>
            <person name="Liang Q."/>
            <person name="Yang W."/>
            <person name="Lou X."/>
            <person name="Chen J."/>
            <person name="Feng M."/>
            <person name="Jian J."/>
            <person name="Zhang X."/>
            <person name="Luo G."/>
            <person name="Jiang Y."/>
            <person name="Liu J."/>
            <person name="Wang Z."/>
            <person name="Sha Y."/>
            <person name="Zhang B."/>
            <person name="Wu H."/>
            <person name="Tang D."/>
            <person name="Shen Q."/>
            <person name="Xue P."/>
            <person name="Zou S."/>
            <person name="Wang X."/>
            <person name="Liu X."/>
            <person name="Wang F."/>
            <person name="Yang Y."/>
            <person name="An X."/>
            <person name="Dong Z."/>
            <person name="Zhang K."/>
            <person name="Zhang X."/>
            <person name="Luo M.C."/>
            <person name="Dvorak J."/>
            <person name="Tong Y."/>
            <person name="Wang J."/>
            <person name="Yang H."/>
            <person name="Li Z."/>
            <person name="Wang D."/>
            <person name="Zhang A."/>
            <person name="Wang J."/>
        </authorList>
    </citation>
    <scope>NUCLEOTIDE SEQUENCE</scope>
    <source>
        <strain evidence="2">cv. G1812</strain>
    </source>
</reference>
<evidence type="ECO:0000313" key="1">
    <source>
        <dbReference type="EnsemblPlants" id="TuG1812G0600001724.01.T01"/>
    </source>
</evidence>
<protein>
    <submittedName>
        <fullName evidence="1">Uncharacterized protein</fullName>
    </submittedName>
</protein>
<dbReference type="Proteomes" id="UP000015106">
    <property type="component" value="Chromosome 6"/>
</dbReference>
<sequence>MATEGAACRRPTCRCLSSQGRGQAGEAPVTSSRFCIGFGRSLSGEKIGNYWSSAAFQGFIQKIKQKMSDR</sequence>